<dbReference type="RefSeq" id="WP_187468987.1">
    <property type="nucleotide sequence ID" value="NZ_FUXF01000037.1"/>
</dbReference>
<dbReference type="GO" id="GO:0009307">
    <property type="term" value="P:DNA restriction-modification system"/>
    <property type="evidence" value="ECO:0007669"/>
    <property type="project" value="UniProtKB-KW"/>
</dbReference>
<dbReference type="PANTHER" id="PTHR43140:SF1">
    <property type="entry name" value="TYPE I RESTRICTION ENZYME ECOKI SPECIFICITY SUBUNIT"/>
    <property type="match status" value="1"/>
</dbReference>
<dbReference type="AlphaFoldDB" id="A0A1T4MB66"/>
<evidence type="ECO:0000256" key="2">
    <source>
        <dbReference type="ARBA" id="ARBA00022747"/>
    </source>
</evidence>
<dbReference type="STRING" id="171291.SAMN02745154_00672"/>
<protein>
    <submittedName>
        <fullName evidence="6">Type I restriction modification DNA specificity domain-containing protein</fullName>
    </submittedName>
</protein>
<comment type="similarity">
    <text evidence="1">Belongs to the type-I restriction system S methylase family.</text>
</comment>
<evidence type="ECO:0000256" key="3">
    <source>
        <dbReference type="ARBA" id="ARBA00023125"/>
    </source>
</evidence>
<comment type="subunit">
    <text evidence="4">The methyltransferase is composed of M and S polypeptides.</text>
</comment>
<dbReference type="PANTHER" id="PTHR43140">
    <property type="entry name" value="TYPE-1 RESTRICTION ENZYME ECOKI SPECIFICITY PROTEIN"/>
    <property type="match status" value="1"/>
</dbReference>
<dbReference type="Gene3D" id="3.90.220.20">
    <property type="entry name" value="DNA methylase specificity domains"/>
    <property type="match status" value="1"/>
</dbReference>
<name>A0A1T4MB66_9BACT</name>
<feature type="non-terminal residue" evidence="6">
    <location>
        <position position="1"/>
    </location>
</feature>
<dbReference type="InterPro" id="IPR051212">
    <property type="entry name" value="Type-I_RE_S_subunit"/>
</dbReference>
<evidence type="ECO:0000259" key="5">
    <source>
        <dbReference type="Pfam" id="PF01420"/>
    </source>
</evidence>
<evidence type="ECO:0000313" key="7">
    <source>
        <dbReference type="Proteomes" id="UP000190389"/>
    </source>
</evidence>
<keyword evidence="7" id="KW-1185">Reference proteome</keyword>
<keyword evidence="3" id="KW-0238">DNA-binding</keyword>
<keyword evidence="2" id="KW-0680">Restriction system</keyword>
<dbReference type="InterPro" id="IPR044946">
    <property type="entry name" value="Restrct_endonuc_typeI_TRD_sf"/>
</dbReference>
<gene>
    <name evidence="6" type="ORF">SAMN02745154_00672</name>
</gene>
<reference evidence="7" key="1">
    <citation type="submission" date="2017-02" db="EMBL/GenBank/DDBJ databases">
        <authorList>
            <person name="Varghese N."/>
            <person name="Submissions S."/>
        </authorList>
    </citation>
    <scope>NUCLEOTIDE SEQUENCE [LARGE SCALE GENOMIC DNA]</scope>
    <source>
        <strain evidence="7">ATCC 27862</strain>
    </source>
</reference>
<evidence type="ECO:0000313" key="6">
    <source>
        <dbReference type="EMBL" id="SJZ64290.1"/>
    </source>
</evidence>
<dbReference type="InterPro" id="IPR000055">
    <property type="entry name" value="Restrct_endonuc_typeI_TRD"/>
</dbReference>
<dbReference type="SUPFAM" id="SSF116734">
    <property type="entry name" value="DNA methylase specificity domain"/>
    <property type="match status" value="1"/>
</dbReference>
<dbReference type="Pfam" id="PF01420">
    <property type="entry name" value="Methylase_S"/>
    <property type="match status" value="1"/>
</dbReference>
<proteinExistence type="inferred from homology"/>
<dbReference type="EMBL" id="FUXF01000037">
    <property type="protein sequence ID" value="SJZ64290.1"/>
    <property type="molecule type" value="Genomic_DNA"/>
</dbReference>
<organism evidence="6 7">
    <name type="scientific">Mycoplasmopsis verecunda</name>
    <dbReference type="NCBI Taxonomy" id="171291"/>
    <lineage>
        <taxon>Bacteria</taxon>
        <taxon>Bacillati</taxon>
        <taxon>Mycoplasmatota</taxon>
        <taxon>Mycoplasmoidales</taxon>
        <taxon>Metamycoplasmataceae</taxon>
        <taxon>Mycoplasmopsis</taxon>
    </lineage>
</organism>
<evidence type="ECO:0000256" key="1">
    <source>
        <dbReference type="ARBA" id="ARBA00010923"/>
    </source>
</evidence>
<feature type="domain" description="Type I restriction modification DNA specificity" evidence="5">
    <location>
        <begin position="7"/>
        <end position="153"/>
    </location>
</feature>
<sequence>IELSKFISIKNGKSNRDDSIENGTYPLYVRSKDILRTNKWEMDNEAVLIPGEGGIGTIFHYVNGKYALHQRVFSVSSNDTNVLRNKYIYYNLKAFFTDYLKSTIFNGTVSSLRKPMISEYPIKVPSIEIQDYIINILDKLYELYENNSGSLSQELQLRKKQTKYYMNKLLTFKKLEK</sequence>
<dbReference type="Proteomes" id="UP000190389">
    <property type="component" value="Unassembled WGS sequence"/>
</dbReference>
<evidence type="ECO:0000256" key="4">
    <source>
        <dbReference type="ARBA" id="ARBA00038652"/>
    </source>
</evidence>
<dbReference type="GO" id="GO:0003677">
    <property type="term" value="F:DNA binding"/>
    <property type="evidence" value="ECO:0007669"/>
    <property type="project" value="UniProtKB-KW"/>
</dbReference>
<accession>A0A1T4MB66</accession>